<reference evidence="1 2" key="1">
    <citation type="submission" date="2017-08" db="EMBL/GenBank/DDBJ databases">
        <title>Analysis of Fusobacterium persistence and antibiotic response in human colorectal.</title>
        <authorList>
            <person name="Bullman S."/>
        </authorList>
    </citation>
    <scope>NUCLEOTIDE SEQUENCE [LARGE SCALE GENOMIC DNA]</scope>
    <source>
        <strain evidence="1 2">P2_CP</strain>
    </source>
</reference>
<sequence length="173" mass="19618">MKKKNVLVLFMIFITISFSVFSKNDKVAKGENVEFRNGYYYLIGDKEPFTGTIEFLNDNGDITKGNFVNGIVDGVAKTYSSDGKLLSETPYKNGKQNGVHKRYFPNGNVKLEKTYKDGKEEGKRISYYENGKIQMIGNWENGVPVGKAKFYDIDGNEIAETSYENGELQIFKK</sequence>
<dbReference type="PANTHER" id="PTHR46820">
    <property type="entry name" value="HISTONE-LYSINE N-METHYLTRANSFERASE SETD7"/>
    <property type="match status" value="1"/>
</dbReference>
<dbReference type="EMBL" id="NPND01000024">
    <property type="protein sequence ID" value="PIM89750.1"/>
    <property type="molecule type" value="Genomic_DNA"/>
</dbReference>
<dbReference type="GO" id="GO:0003682">
    <property type="term" value="F:chromatin binding"/>
    <property type="evidence" value="ECO:0007669"/>
    <property type="project" value="TreeGrafter"/>
</dbReference>
<dbReference type="Proteomes" id="UP000230719">
    <property type="component" value="Unassembled WGS sequence"/>
</dbReference>
<dbReference type="AlphaFoldDB" id="A0A2G9F9E3"/>
<dbReference type="GO" id="GO:0070828">
    <property type="term" value="P:heterochromatin organization"/>
    <property type="evidence" value="ECO:0007669"/>
    <property type="project" value="TreeGrafter"/>
</dbReference>
<evidence type="ECO:0000313" key="1">
    <source>
        <dbReference type="EMBL" id="PIM89750.1"/>
    </source>
</evidence>
<dbReference type="GO" id="GO:0005694">
    <property type="term" value="C:chromosome"/>
    <property type="evidence" value="ECO:0007669"/>
    <property type="project" value="TreeGrafter"/>
</dbReference>
<gene>
    <name evidence="1" type="ORF">CI114_07980</name>
</gene>
<dbReference type="PANTHER" id="PTHR46820:SF1">
    <property type="entry name" value="HISTONE-LYSINE N-METHYLTRANSFERASE SETD7"/>
    <property type="match status" value="1"/>
</dbReference>
<comment type="caution">
    <text evidence="1">The sequence shown here is derived from an EMBL/GenBank/DDBJ whole genome shotgun (WGS) entry which is preliminary data.</text>
</comment>
<proteinExistence type="predicted"/>
<dbReference type="SUPFAM" id="SSF82185">
    <property type="entry name" value="Histone H3 K4-specific methyltransferase SET7/9 N-terminal domain"/>
    <property type="match status" value="1"/>
</dbReference>
<dbReference type="Gene3D" id="2.20.110.10">
    <property type="entry name" value="Histone H3 K4-specific methyltransferase SET7/9 N-terminal domain"/>
    <property type="match status" value="1"/>
</dbReference>
<organism evidence="1 2">
    <name type="scientific">Fusobacterium animalis</name>
    <dbReference type="NCBI Taxonomy" id="76859"/>
    <lineage>
        <taxon>Bacteria</taxon>
        <taxon>Fusobacteriati</taxon>
        <taxon>Fusobacteriota</taxon>
        <taxon>Fusobacteriia</taxon>
        <taxon>Fusobacteriales</taxon>
        <taxon>Fusobacteriaceae</taxon>
        <taxon>Fusobacterium</taxon>
    </lineage>
</organism>
<dbReference type="RefSeq" id="WP_005909266.1">
    <property type="nucleotide sequence ID" value="NZ_CP056006.1"/>
</dbReference>
<accession>A0A2G9F9E3</accession>
<protein>
    <submittedName>
        <fullName evidence="1">Toxin-antitoxin system YwqK family antitoxin</fullName>
    </submittedName>
</protein>
<dbReference type="Pfam" id="PF07661">
    <property type="entry name" value="MORN_2"/>
    <property type="match status" value="3"/>
</dbReference>
<evidence type="ECO:0000313" key="2">
    <source>
        <dbReference type="Proteomes" id="UP000230719"/>
    </source>
</evidence>
<dbReference type="InterPro" id="IPR011652">
    <property type="entry name" value="MORN_2"/>
</dbReference>
<name>A0A2G9F9E3_9FUSO</name>